<dbReference type="Pfam" id="PF00535">
    <property type="entry name" value="Glycos_transf_2"/>
    <property type="match status" value="1"/>
</dbReference>
<dbReference type="InterPro" id="IPR029044">
    <property type="entry name" value="Nucleotide-diphossugar_trans"/>
</dbReference>
<comment type="similarity">
    <text evidence="1">Belongs to the glycosyltransferase 2 family.</text>
</comment>
<dbReference type="InterPro" id="IPR050834">
    <property type="entry name" value="Glycosyltransf_2"/>
</dbReference>
<keyword evidence="2 5" id="KW-0328">Glycosyltransferase</keyword>
<dbReference type="PANTHER" id="PTHR43685">
    <property type="entry name" value="GLYCOSYLTRANSFERASE"/>
    <property type="match status" value="1"/>
</dbReference>
<feature type="domain" description="Glycosyltransferase 2-like" evidence="4">
    <location>
        <begin position="7"/>
        <end position="130"/>
    </location>
</feature>
<protein>
    <submittedName>
        <fullName evidence="5">Glycosyltransferase</fullName>
        <ecNumber evidence="5">2.4.-.-</ecNumber>
    </submittedName>
</protein>
<accession>A0A9X2YY44</accession>
<dbReference type="InterPro" id="IPR001173">
    <property type="entry name" value="Glyco_trans_2-like"/>
</dbReference>
<proteinExistence type="inferred from homology"/>
<dbReference type="GO" id="GO:0016757">
    <property type="term" value="F:glycosyltransferase activity"/>
    <property type="evidence" value="ECO:0007669"/>
    <property type="project" value="UniProtKB-KW"/>
</dbReference>
<keyword evidence="6" id="KW-1185">Reference proteome</keyword>
<dbReference type="Proteomes" id="UP001151133">
    <property type="component" value="Unassembled WGS sequence"/>
</dbReference>
<dbReference type="Gene3D" id="3.90.550.10">
    <property type="entry name" value="Spore Coat Polysaccharide Biosynthesis Protein SpsA, Chain A"/>
    <property type="match status" value="1"/>
</dbReference>
<evidence type="ECO:0000313" key="6">
    <source>
        <dbReference type="Proteomes" id="UP001151133"/>
    </source>
</evidence>
<dbReference type="PANTHER" id="PTHR43685:SF5">
    <property type="entry name" value="GLYCOSYLTRANSFERASE EPSE-RELATED"/>
    <property type="match status" value="1"/>
</dbReference>
<evidence type="ECO:0000259" key="4">
    <source>
        <dbReference type="Pfam" id="PF00535"/>
    </source>
</evidence>
<keyword evidence="3 5" id="KW-0808">Transferase</keyword>
<dbReference type="EMBL" id="JAOZEV010000002">
    <property type="protein sequence ID" value="MCV9931248.1"/>
    <property type="molecule type" value="Genomic_DNA"/>
</dbReference>
<sequence>MVNSSFSILITTKNRKDDLAFTLQKNKSLIDRDNVVCVIFDDGSIDGTSDFLKKNYPQIILHTNKESKGYLYCRNKMLNEAKTDFSISLDDDAHFVTNEPLEIIEEYFNKNEEVGLLGFRIFWSKESPNNIFSNDQPTRVKSFVGCAHVWRMKAWRDIPAYPEWFIFYGEEDFASYQLFKKKWEVHYLPAVLVNHRVDIKSRKKNNDYAIRLQRSLRSGWYLYFLFYPVSFIPKRLVYSIWMQLKLKVFKGDLNALKAIILAICNLLVSIPKIIKNSNRLSMQEYKKYQKLEETRLYWKPENN</sequence>
<organism evidence="5 6">
    <name type="scientific">Flavobacterium frigoritolerans</name>
    <dbReference type="NCBI Taxonomy" id="2987686"/>
    <lineage>
        <taxon>Bacteria</taxon>
        <taxon>Pseudomonadati</taxon>
        <taxon>Bacteroidota</taxon>
        <taxon>Flavobacteriia</taxon>
        <taxon>Flavobacteriales</taxon>
        <taxon>Flavobacteriaceae</taxon>
        <taxon>Flavobacterium</taxon>
    </lineage>
</organism>
<evidence type="ECO:0000256" key="2">
    <source>
        <dbReference type="ARBA" id="ARBA00022676"/>
    </source>
</evidence>
<comment type="caution">
    <text evidence="5">The sequence shown here is derived from an EMBL/GenBank/DDBJ whole genome shotgun (WGS) entry which is preliminary data.</text>
</comment>
<evidence type="ECO:0000256" key="3">
    <source>
        <dbReference type="ARBA" id="ARBA00022679"/>
    </source>
</evidence>
<reference evidence="5" key="1">
    <citation type="submission" date="2022-10" db="EMBL/GenBank/DDBJ databases">
        <title>Two novel species of Flavobacterium.</title>
        <authorList>
            <person name="Liu Q."/>
            <person name="Xin Y.-H."/>
        </authorList>
    </citation>
    <scope>NUCLEOTIDE SEQUENCE</scope>
    <source>
        <strain evidence="5">LS1R47</strain>
    </source>
</reference>
<dbReference type="SUPFAM" id="SSF53448">
    <property type="entry name" value="Nucleotide-diphospho-sugar transferases"/>
    <property type="match status" value="1"/>
</dbReference>
<dbReference type="RefSeq" id="WP_264285614.1">
    <property type="nucleotide sequence ID" value="NZ_JAOZEV010000002.1"/>
</dbReference>
<evidence type="ECO:0000313" key="5">
    <source>
        <dbReference type="EMBL" id="MCV9931248.1"/>
    </source>
</evidence>
<dbReference type="AlphaFoldDB" id="A0A9X2YY44"/>
<name>A0A9X2YY44_9FLAO</name>
<dbReference type="EC" id="2.4.-.-" evidence="5"/>
<gene>
    <name evidence="5" type="ORF">OIU80_03060</name>
</gene>
<evidence type="ECO:0000256" key="1">
    <source>
        <dbReference type="ARBA" id="ARBA00006739"/>
    </source>
</evidence>